<gene>
    <name evidence="2" type="ORF">GR138_02330</name>
</gene>
<comment type="caution">
    <text evidence="2">The sequence shown here is derived from an EMBL/GenBank/DDBJ whole genome shotgun (WGS) entry which is preliminary data.</text>
</comment>
<name>A0A6N8S6I8_9HYPH</name>
<sequence length="55" mass="5636">MLEQDGGHGGSGIVLDEGRNAHRKGIKGWETARLSDLPPCGGDARQGRGGCPPAP</sequence>
<evidence type="ECO:0000313" key="3">
    <source>
        <dbReference type="Proteomes" id="UP000435802"/>
    </source>
</evidence>
<proteinExistence type="predicted"/>
<evidence type="ECO:0000313" key="2">
    <source>
        <dbReference type="EMBL" id="MXN44007.1"/>
    </source>
</evidence>
<accession>A0A6N8S6I8</accession>
<keyword evidence="3" id="KW-1185">Reference proteome</keyword>
<protein>
    <submittedName>
        <fullName evidence="2">Uncharacterized protein</fullName>
    </submittedName>
</protein>
<feature type="region of interest" description="Disordered" evidence="1">
    <location>
        <begin position="26"/>
        <end position="55"/>
    </location>
</feature>
<evidence type="ECO:0000256" key="1">
    <source>
        <dbReference type="SAM" id="MobiDB-lite"/>
    </source>
</evidence>
<dbReference type="EMBL" id="WUMK01000001">
    <property type="protein sequence ID" value="MXN44007.1"/>
    <property type="molecule type" value="Genomic_DNA"/>
</dbReference>
<dbReference type="AlphaFoldDB" id="A0A6N8S6I8"/>
<organism evidence="2 3">
    <name type="scientific">Shinella kummerowiae</name>
    <dbReference type="NCBI Taxonomy" id="417745"/>
    <lineage>
        <taxon>Bacteria</taxon>
        <taxon>Pseudomonadati</taxon>
        <taxon>Pseudomonadota</taxon>
        <taxon>Alphaproteobacteria</taxon>
        <taxon>Hyphomicrobiales</taxon>
        <taxon>Rhizobiaceae</taxon>
        <taxon>Shinella</taxon>
    </lineage>
</organism>
<dbReference type="Proteomes" id="UP000435802">
    <property type="component" value="Unassembled WGS sequence"/>
</dbReference>
<reference evidence="2 3" key="1">
    <citation type="submission" date="2019-12" db="EMBL/GenBank/DDBJ databases">
        <title>Shinella kummerowiae sp. nov., a symbiotic bacterium isolated from root nodules of the herbal legume Kummerowia stipulacea.</title>
        <authorList>
            <person name="Gao J."/>
        </authorList>
    </citation>
    <scope>NUCLEOTIDE SEQUENCE [LARGE SCALE GENOMIC DNA]</scope>
    <source>
        <strain evidence="2 3">CCBAU 25048</strain>
    </source>
</reference>